<dbReference type="Pfam" id="PF22691">
    <property type="entry name" value="Thiolase_C_1"/>
    <property type="match status" value="1"/>
</dbReference>
<dbReference type="Proteomes" id="UP000234328">
    <property type="component" value="Unassembled WGS sequence"/>
</dbReference>
<dbReference type="PANTHER" id="PTHR42870">
    <property type="entry name" value="ACETYL-COA C-ACETYLTRANSFERASE"/>
    <property type="match status" value="1"/>
</dbReference>
<dbReference type="OrthoDB" id="9790314at2"/>
<dbReference type="AlphaFoldDB" id="A0A2N4UAS3"/>
<dbReference type="GO" id="GO:0003988">
    <property type="term" value="F:acetyl-CoA C-acyltransferase activity"/>
    <property type="evidence" value="ECO:0007669"/>
    <property type="project" value="UniProtKB-ARBA"/>
</dbReference>
<dbReference type="RefSeq" id="WP_102071809.1">
    <property type="nucleotide sequence ID" value="NZ_PDNV01000017.1"/>
</dbReference>
<proteinExistence type="predicted"/>
<dbReference type="CDD" id="cd00829">
    <property type="entry name" value="SCP-x_thiolase"/>
    <property type="match status" value="1"/>
</dbReference>
<evidence type="ECO:0000313" key="3">
    <source>
        <dbReference type="Proteomes" id="UP000234328"/>
    </source>
</evidence>
<gene>
    <name evidence="2" type="ORF">CR155_20000</name>
</gene>
<dbReference type="InterPro" id="IPR016039">
    <property type="entry name" value="Thiolase-like"/>
</dbReference>
<organism evidence="2 3">
    <name type="scientific">Pollutimonas nitritireducens</name>
    <dbReference type="NCBI Taxonomy" id="2045209"/>
    <lineage>
        <taxon>Bacteria</taxon>
        <taxon>Pseudomonadati</taxon>
        <taxon>Pseudomonadota</taxon>
        <taxon>Betaproteobacteria</taxon>
        <taxon>Burkholderiales</taxon>
        <taxon>Alcaligenaceae</taxon>
        <taxon>Pollutimonas</taxon>
    </lineage>
</organism>
<dbReference type="EMBL" id="PDNV01000017">
    <property type="protein sequence ID" value="PLC52098.1"/>
    <property type="molecule type" value="Genomic_DNA"/>
</dbReference>
<accession>A0A2N4UAS3</accession>
<dbReference type="PANTHER" id="PTHR42870:SF1">
    <property type="entry name" value="NON-SPECIFIC LIPID-TRANSFER PROTEIN-LIKE 2"/>
    <property type="match status" value="1"/>
</dbReference>
<sequence>MINKKLRGAVAIAGVGQAGLGQAHGYTEMEILVQAAQRAVADAGLTMQDIDGIATASVTATMWAMPVIEHLGIKPTFIDSTMLGGSSFVAHLMPALQALESGQCNAVLVCYGSTQRTSTIGRAEIANARRKLDPQPYEAPYNPLNPLSSYALVAARHMHQYGTRREHLAEVAVAARRWAQMNPEATQRDPLTIEEVLSSRMVSDPLSVRDCCLVTDGAGAYVLVRADRAKDLKQKPVYVLGSSTAVWNRQISSMADLTVTAAQQSGRIAFEMAGLTPKDIDVVELYDAFTINTILFLEDLGFCKKGEGGDFVSNGGIAPGGRLPVNTNGGGLSCIHPGMYGIFIMIEAVRQLRDSCGERQIPNAHTAVVHGNGGTLSSQSTAILGTQASL</sequence>
<dbReference type="PIRSF" id="PIRSF000429">
    <property type="entry name" value="Ac-CoA_Ac_transf"/>
    <property type="match status" value="1"/>
</dbReference>
<keyword evidence="3" id="KW-1185">Reference proteome</keyword>
<name>A0A2N4UAS3_9BURK</name>
<dbReference type="Gene3D" id="3.40.47.10">
    <property type="match status" value="1"/>
</dbReference>
<dbReference type="NCBIfam" id="NF004811">
    <property type="entry name" value="PRK06158.1"/>
    <property type="match status" value="1"/>
</dbReference>
<evidence type="ECO:0000313" key="2">
    <source>
        <dbReference type="EMBL" id="PLC52098.1"/>
    </source>
</evidence>
<feature type="domain" description="Thiolase C-terminal" evidence="1">
    <location>
        <begin position="244"/>
        <end position="386"/>
    </location>
</feature>
<comment type="caution">
    <text evidence="2">The sequence shown here is derived from an EMBL/GenBank/DDBJ whole genome shotgun (WGS) entry which is preliminary data.</text>
</comment>
<dbReference type="SUPFAM" id="SSF53901">
    <property type="entry name" value="Thiolase-like"/>
    <property type="match status" value="2"/>
</dbReference>
<reference evidence="2 3" key="1">
    <citation type="submission" date="2017-10" db="EMBL/GenBank/DDBJ databases">
        <title>Two draft genome sequences of Pusillimonas sp. strains isolated from a nitrate- and radionuclide-contaminated groundwater in Russia.</title>
        <authorList>
            <person name="Grouzdev D.S."/>
            <person name="Tourova T.P."/>
            <person name="Goeva M.A."/>
            <person name="Babich T.L."/>
            <person name="Sokolova D.S."/>
            <person name="Abdullin R."/>
            <person name="Poltaraus A.B."/>
            <person name="Toshchakov S.V."/>
            <person name="Nazina T.N."/>
        </authorList>
    </citation>
    <scope>NUCLEOTIDE SEQUENCE [LARGE SCALE GENOMIC DNA]</scope>
    <source>
        <strain evidence="2 3">JR1/69-2-13</strain>
    </source>
</reference>
<protein>
    <submittedName>
        <fullName evidence="2">Thiolase</fullName>
    </submittedName>
</protein>
<dbReference type="InterPro" id="IPR002155">
    <property type="entry name" value="Thiolase"/>
</dbReference>
<evidence type="ECO:0000259" key="1">
    <source>
        <dbReference type="Pfam" id="PF22691"/>
    </source>
</evidence>
<dbReference type="InterPro" id="IPR055140">
    <property type="entry name" value="Thiolase_C_2"/>
</dbReference>